<name>A0AAE0W156_9BIVA</name>
<sequence length="636" mass="73207">MTLPRRRPFTFLMRYTVNFVENRHGNYGIPEQDNHMAMDGNSRGFFPETMRQKWRESTLGPYIIGLVLLCYCALILCSWCDTMEATGRNIPAESQYEDLDDSDKRQWVYLDGHSPISLTTLLCGFCDLSWKYPVAVSSLRRGIFVLLSPILIFLQFLLYSTYHGDITLNLIDHGVPMGFLSMLGGMEKSKWLFVPMLGGPYCLVFMYYITGFIILLTPRNLGNVIQRGSFDSKYAGMSPLILSTKRIEEISMVSVNQYRGYKRLSMLLLPHFYLIIMPRFWIEAVLIIWRRIKCHFDLLKKYSPQPIFIILSCSVVPLHLIFGSLEMCFSLIFYAIPLIWFLLVLTIGFISSAKEYIQTQTHMKRPLSCGFVLRITMYTIIGPFLLYFVYGCFSIYLASFSIVGEIIIFLFYALVLFPSSSFGYLFFEGALLYYVWKLLKGIGDVYYELLSDLFEICTNRDYDHNLSKLHNSTLFFQAPPAPPGLGITTLQVNDRTITLTDEQTNMIHNLATTKVNTYIHYDKHIPGISRRLFMYIVRKSKPVHITVFQANFRIGLIVLLVVGTLKLAMNSQGMSSEISEVMHVLFLVVIGALPRVLEITLAQNDKAVHREIHLCMLDMLVQEFDQSKIESNDTYC</sequence>
<keyword evidence="3" id="KW-1185">Reference proteome</keyword>
<evidence type="ECO:0000313" key="3">
    <source>
        <dbReference type="Proteomes" id="UP001195483"/>
    </source>
</evidence>
<gene>
    <name evidence="2" type="ORF">CHS0354_039805</name>
</gene>
<feature type="transmembrane region" description="Helical" evidence="1">
    <location>
        <begin position="191"/>
        <end position="216"/>
    </location>
</feature>
<keyword evidence="1" id="KW-0472">Membrane</keyword>
<keyword evidence="1" id="KW-1133">Transmembrane helix</keyword>
<keyword evidence="1" id="KW-0812">Transmembrane</keyword>
<evidence type="ECO:0000256" key="1">
    <source>
        <dbReference type="SAM" id="Phobius"/>
    </source>
</evidence>
<feature type="transmembrane region" description="Helical" evidence="1">
    <location>
        <begin position="581"/>
        <end position="601"/>
    </location>
</feature>
<organism evidence="2 3">
    <name type="scientific">Potamilus streckersoni</name>
    <dbReference type="NCBI Taxonomy" id="2493646"/>
    <lineage>
        <taxon>Eukaryota</taxon>
        <taxon>Metazoa</taxon>
        <taxon>Spiralia</taxon>
        <taxon>Lophotrochozoa</taxon>
        <taxon>Mollusca</taxon>
        <taxon>Bivalvia</taxon>
        <taxon>Autobranchia</taxon>
        <taxon>Heteroconchia</taxon>
        <taxon>Palaeoheterodonta</taxon>
        <taxon>Unionida</taxon>
        <taxon>Unionoidea</taxon>
        <taxon>Unionidae</taxon>
        <taxon>Ambleminae</taxon>
        <taxon>Lampsilini</taxon>
        <taxon>Potamilus</taxon>
    </lineage>
</organism>
<reference evidence="2" key="3">
    <citation type="submission" date="2023-05" db="EMBL/GenBank/DDBJ databases">
        <authorList>
            <person name="Smith C.H."/>
        </authorList>
    </citation>
    <scope>NUCLEOTIDE SEQUENCE</scope>
    <source>
        <strain evidence="2">CHS0354</strain>
        <tissue evidence="2">Mantle</tissue>
    </source>
</reference>
<dbReference type="AlphaFoldDB" id="A0AAE0W156"/>
<feature type="transmembrane region" description="Helical" evidence="1">
    <location>
        <begin position="307"/>
        <end position="325"/>
    </location>
</feature>
<protein>
    <submittedName>
        <fullName evidence="2">Uncharacterized protein</fullName>
    </submittedName>
</protein>
<proteinExistence type="predicted"/>
<feature type="transmembrane region" description="Helical" evidence="1">
    <location>
        <begin position="550"/>
        <end position="569"/>
    </location>
</feature>
<feature type="transmembrane region" description="Helical" evidence="1">
    <location>
        <begin position="331"/>
        <end position="350"/>
    </location>
</feature>
<feature type="transmembrane region" description="Helical" evidence="1">
    <location>
        <begin position="371"/>
        <end position="390"/>
    </location>
</feature>
<feature type="transmembrane region" description="Helical" evidence="1">
    <location>
        <begin position="268"/>
        <end position="287"/>
    </location>
</feature>
<reference evidence="2" key="2">
    <citation type="journal article" date="2021" name="Genome Biol. Evol.">
        <title>Developing a high-quality reference genome for a parasitic bivalve with doubly uniparental inheritance (Bivalvia: Unionida).</title>
        <authorList>
            <person name="Smith C.H."/>
        </authorList>
    </citation>
    <scope>NUCLEOTIDE SEQUENCE</scope>
    <source>
        <strain evidence="2">CHS0354</strain>
        <tissue evidence="2">Mantle</tissue>
    </source>
</reference>
<reference evidence="2" key="1">
    <citation type="journal article" date="2021" name="Genome Biol. Evol.">
        <title>A High-Quality Reference Genome for a Parasitic Bivalve with Doubly Uniparental Inheritance (Bivalvia: Unionida).</title>
        <authorList>
            <person name="Smith C.H."/>
        </authorList>
    </citation>
    <scope>NUCLEOTIDE SEQUENCE</scope>
    <source>
        <strain evidence="2">CHS0354</strain>
    </source>
</reference>
<accession>A0AAE0W156</accession>
<comment type="caution">
    <text evidence="2">The sequence shown here is derived from an EMBL/GenBank/DDBJ whole genome shotgun (WGS) entry which is preliminary data.</text>
</comment>
<feature type="transmembrane region" description="Helical" evidence="1">
    <location>
        <begin position="142"/>
        <end position="160"/>
    </location>
</feature>
<dbReference type="Proteomes" id="UP001195483">
    <property type="component" value="Unassembled WGS sequence"/>
</dbReference>
<dbReference type="EMBL" id="JAEAOA010002321">
    <property type="protein sequence ID" value="KAK3596627.1"/>
    <property type="molecule type" value="Genomic_DNA"/>
</dbReference>
<feature type="transmembrane region" description="Helical" evidence="1">
    <location>
        <begin position="396"/>
        <end position="417"/>
    </location>
</feature>
<feature type="transmembrane region" description="Helical" evidence="1">
    <location>
        <begin position="59"/>
        <end position="79"/>
    </location>
</feature>
<evidence type="ECO:0000313" key="2">
    <source>
        <dbReference type="EMBL" id="KAK3596627.1"/>
    </source>
</evidence>